<feature type="transmembrane region" description="Helical" evidence="1">
    <location>
        <begin position="106"/>
        <end position="123"/>
    </location>
</feature>
<dbReference type="PANTHER" id="PTHR36840">
    <property type="entry name" value="BLL5714 PROTEIN"/>
    <property type="match status" value="1"/>
</dbReference>
<evidence type="ECO:0000313" key="5">
    <source>
        <dbReference type="Proteomes" id="UP000095768"/>
    </source>
</evidence>
<feature type="transmembrane region" description="Helical" evidence="1">
    <location>
        <begin position="170"/>
        <end position="188"/>
    </location>
</feature>
<accession>A0A1D4L359</accession>
<feature type="transmembrane region" description="Helical" evidence="1">
    <location>
        <begin position="234"/>
        <end position="253"/>
    </location>
</feature>
<evidence type="ECO:0000313" key="4">
    <source>
        <dbReference type="Proteomes" id="UP000095412"/>
    </source>
</evidence>
<sequence>MLKNASERHLEIKRASFLELFFDLIFVYAIQKIAHVLLHTHNGTISSELFFKYVVMSLFLWIIWSHQTFYTNRFGEITAKDIGFIIFNIFVLVFLSNSLFPDFEKTFFPFFICVGILYLSISLQYFMHLKHCLSHADKRTCQSFAIVAFIVSMLSFIALIIPANTMHSHVVHYIPAFLGIFIAGTGLIPFRKYFAQSPVNMMHLVERFSLLTIIIFGEVLVGLASTFSITHFNFIYIFQFIILITLFGIYWLFTETFINDKRKTIGFRLVYSHLIINIALGLLNSAIIFSNNNELKPMFEISIMYTSILLFLIGLWLNMPHYHDKYKSRKFVLLPIVILVITFIISMIFKETIQVMVVLVALSNTLILYLYYKYK</sequence>
<dbReference type="Proteomes" id="UP000095768">
    <property type="component" value="Unassembled WGS sequence"/>
</dbReference>
<dbReference type="EMBL" id="FMPI01000006">
    <property type="protein sequence ID" value="SCS80725.1"/>
    <property type="molecule type" value="Genomic_DNA"/>
</dbReference>
<feature type="transmembrane region" description="Helical" evidence="1">
    <location>
        <begin position="301"/>
        <end position="319"/>
    </location>
</feature>
<keyword evidence="1" id="KW-0812">Transmembrane</keyword>
<feature type="transmembrane region" description="Helical" evidence="1">
    <location>
        <begin position="50"/>
        <end position="70"/>
    </location>
</feature>
<feature type="transmembrane region" description="Helical" evidence="1">
    <location>
        <begin position="144"/>
        <end position="164"/>
    </location>
</feature>
<evidence type="ECO:0000313" key="3">
    <source>
        <dbReference type="EMBL" id="SCS99768.1"/>
    </source>
</evidence>
<dbReference type="AlphaFoldDB" id="A0A1D4L359"/>
<feature type="transmembrane region" description="Helical" evidence="1">
    <location>
        <begin position="208"/>
        <end position="228"/>
    </location>
</feature>
<keyword evidence="1" id="KW-1133">Transmembrane helix</keyword>
<keyword evidence="4" id="KW-1185">Reference proteome</keyword>
<proteinExistence type="predicted"/>
<gene>
    <name evidence="3" type="ORF">SAMEA2297795_01558</name>
    <name evidence="2" type="ORF">SAMEA2297796_01179</name>
</gene>
<reference evidence="3 5" key="2">
    <citation type="submission" date="2016-09" db="EMBL/GenBank/DDBJ databases">
        <authorList>
            <consortium name="Pathogen Informatics"/>
        </authorList>
    </citation>
    <scope>NUCLEOTIDE SEQUENCE [LARGE SCALE GENOMIC DNA]</scope>
    <source>
        <strain evidence="3 5">82B</strain>
    </source>
</reference>
<dbReference type="Proteomes" id="UP000095412">
    <property type="component" value="Unassembled WGS sequence"/>
</dbReference>
<name>A0A1D4L359_9STAP</name>
<protein>
    <submittedName>
        <fullName evidence="3">Low temperature requirement protein A</fullName>
    </submittedName>
</protein>
<dbReference type="InterPro" id="IPR010640">
    <property type="entry name" value="Low_temperature_requirement_A"/>
</dbReference>
<organism evidence="3 5">
    <name type="scientific">Staphylococcus caeli</name>
    <dbReference type="NCBI Taxonomy" id="2201815"/>
    <lineage>
        <taxon>Bacteria</taxon>
        <taxon>Bacillati</taxon>
        <taxon>Bacillota</taxon>
        <taxon>Bacilli</taxon>
        <taxon>Bacillales</taxon>
        <taxon>Staphylococcaceae</taxon>
        <taxon>Staphylococcus</taxon>
    </lineage>
</organism>
<keyword evidence="1" id="KW-0472">Membrane</keyword>
<feature type="transmembrane region" description="Helical" evidence="1">
    <location>
        <begin position="20"/>
        <end position="38"/>
    </location>
</feature>
<evidence type="ECO:0000313" key="2">
    <source>
        <dbReference type="EMBL" id="SCS80725.1"/>
    </source>
</evidence>
<dbReference type="OrthoDB" id="9798526at2"/>
<feature type="transmembrane region" description="Helical" evidence="1">
    <location>
        <begin position="355"/>
        <end position="372"/>
    </location>
</feature>
<dbReference type="EMBL" id="FMPG01000005">
    <property type="protein sequence ID" value="SCS99768.1"/>
    <property type="molecule type" value="Genomic_DNA"/>
</dbReference>
<dbReference type="PANTHER" id="PTHR36840:SF1">
    <property type="entry name" value="BLL5714 PROTEIN"/>
    <property type="match status" value="1"/>
</dbReference>
<feature type="transmembrane region" description="Helical" evidence="1">
    <location>
        <begin position="82"/>
        <end position="100"/>
    </location>
</feature>
<feature type="transmembrane region" description="Helical" evidence="1">
    <location>
        <begin position="265"/>
        <end position="289"/>
    </location>
</feature>
<evidence type="ECO:0000256" key="1">
    <source>
        <dbReference type="SAM" id="Phobius"/>
    </source>
</evidence>
<dbReference type="Pfam" id="PF06772">
    <property type="entry name" value="LtrA"/>
    <property type="match status" value="1"/>
</dbReference>
<reference evidence="2 4" key="1">
    <citation type="submission" date="2016-09" db="EMBL/GenBank/DDBJ databases">
        <authorList>
            <consortium name="Pathogen Informatics"/>
            <person name="Sun Q."/>
            <person name="Inoue M."/>
        </authorList>
    </citation>
    <scope>NUCLEOTIDE SEQUENCE [LARGE SCALE GENOMIC DNA]</scope>
    <source>
        <strain evidence="2 4">82C</strain>
    </source>
</reference>
<feature type="transmembrane region" description="Helical" evidence="1">
    <location>
        <begin position="331"/>
        <end position="349"/>
    </location>
</feature>
<dbReference type="RefSeq" id="WP_069995360.1">
    <property type="nucleotide sequence ID" value="NZ_FMPG01000005.1"/>
</dbReference>